<dbReference type="SMART" id="SM00184">
    <property type="entry name" value="RING"/>
    <property type="match status" value="1"/>
</dbReference>
<dbReference type="EMBL" id="UFQT01002626">
    <property type="protein sequence ID" value="SSX33797.1"/>
    <property type="molecule type" value="Genomic_DNA"/>
</dbReference>
<evidence type="ECO:0000256" key="5">
    <source>
        <dbReference type="ARBA" id="ARBA00022723"/>
    </source>
</evidence>
<dbReference type="VEuPathDB" id="VectorBase:CSON006958"/>
<keyword evidence="8 11" id="KW-1133">Transmembrane helix</keyword>
<dbReference type="InterPro" id="IPR013083">
    <property type="entry name" value="Znf_RING/FYVE/PHD"/>
</dbReference>
<evidence type="ECO:0000256" key="2">
    <source>
        <dbReference type="ARBA" id="ARBA00005561"/>
    </source>
</evidence>
<dbReference type="PROSITE" id="PS50089">
    <property type="entry name" value="ZF_RING_2"/>
    <property type="match status" value="1"/>
</dbReference>
<keyword evidence="4 11" id="KW-0812">Transmembrane</keyword>
<name>A0A336MZG4_CULSO</name>
<dbReference type="GO" id="GO:0005794">
    <property type="term" value="C:Golgi apparatus"/>
    <property type="evidence" value="ECO:0007669"/>
    <property type="project" value="TreeGrafter"/>
</dbReference>
<dbReference type="Gene3D" id="3.30.40.10">
    <property type="entry name" value="Zinc/RING finger domain, C3HC4 (zinc finger)"/>
    <property type="match status" value="1"/>
</dbReference>
<sequence>MGLCKCPKRQVTNQFCFDHRVNVCEHCMVRQHNKCIIQSYLQWLKDSDYDSSCKLCGNPLESEDNEKDCVRLICYHVFHWDCLNQFQLSLPSNTAPSGRKCPMCSDPIFPPPNLVSPVCEALRNRLSQVNWGRNELGLPLLSHEKLNTSSSSFTPTPKESIAQSRKSDFIVGSEAIPRPEVAHSILNIENDIRETRRPLLAREPPIGSSDRDDNKYQRRTPREIFSRWSRRFYAPASRPFYRRTWFQILAGILIFIFVIYLMASIGRRTSSSNPMLDMDMNPNLIQHED</sequence>
<keyword evidence="7 11" id="KW-0862">Zinc</keyword>
<protein>
    <recommendedName>
        <fullName evidence="3 11">Zinc finger protein-like 1 homolog</fullName>
    </recommendedName>
</protein>
<dbReference type="Pfam" id="PF25998">
    <property type="entry name" value="U-box_ZFPL1"/>
    <property type="match status" value="1"/>
</dbReference>
<organism evidence="14">
    <name type="scientific">Culicoides sonorensis</name>
    <name type="common">Biting midge</name>
    <dbReference type="NCBI Taxonomy" id="179676"/>
    <lineage>
        <taxon>Eukaryota</taxon>
        <taxon>Metazoa</taxon>
        <taxon>Ecdysozoa</taxon>
        <taxon>Arthropoda</taxon>
        <taxon>Hexapoda</taxon>
        <taxon>Insecta</taxon>
        <taxon>Pterygota</taxon>
        <taxon>Neoptera</taxon>
        <taxon>Endopterygota</taxon>
        <taxon>Diptera</taxon>
        <taxon>Nematocera</taxon>
        <taxon>Chironomoidea</taxon>
        <taxon>Ceratopogonidae</taxon>
        <taxon>Ceratopogoninae</taxon>
        <taxon>Culicoides</taxon>
        <taxon>Monoculicoides</taxon>
    </lineage>
</organism>
<evidence type="ECO:0000256" key="10">
    <source>
        <dbReference type="PROSITE-ProRule" id="PRU00175"/>
    </source>
</evidence>
<dbReference type="InterPro" id="IPR001841">
    <property type="entry name" value="Znf_RING"/>
</dbReference>
<feature type="domain" description="RING-type" evidence="13">
    <location>
        <begin position="53"/>
        <end position="105"/>
    </location>
</feature>
<dbReference type="GO" id="GO:0016020">
    <property type="term" value="C:membrane"/>
    <property type="evidence" value="ECO:0007669"/>
    <property type="project" value="UniProtKB-SubCell"/>
</dbReference>
<evidence type="ECO:0000313" key="14">
    <source>
        <dbReference type="EMBL" id="SSX33797.1"/>
    </source>
</evidence>
<evidence type="ECO:0000256" key="12">
    <source>
        <dbReference type="SAM" id="MobiDB-lite"/>
    </source>
</evidence>
<comment type="subcellular location">
    <subcellularLocation>
        <location evidence="1 11">Membrane</location>
        <topology evidence="1 11">Single-pass membrane protein</topology>
    </subcellularLocation>
</comment>
<dbReference type="CDD" id="cd16487">
    <property type="entry name" value="mRING-H2-C3DHC3_ZFPL1"/>
    <property type="match status" value="1"/>
</dbReference>
<dbReference type="PANTHER" id="PTHR12981:SF0">
    <property type="entry name" value="ZINC FINGER PROTEIN-LIKE 1"/>
    <property type="match status" value="1"/>
</dbReference>
<dbReference type="OMA" id="ANRPWAR"/>
<dbReference type="SUPFAM" id="SSF57850">
    <property type="entry name" value="RING/U-box"/>
    <property type="match status" value="1"/>
</dbReference>
<evidence type="ECO:0000256" key="9">
    <source>
        <dbReference type="ARBA" id="ARBA00023136"/>
    </source>
</evidence>
<reference evidence="14" key="1">
    <citation type="submission" date="2018-07" db="EMBL/GenBank/DDBJ databases">
        <authorList>
            <person name="Quirk P.G."/>
            <person name="Krulwich T.A."/>
        </authorList>
    </citation>
    <scope>NUCLEOTIDE SEQUENCE</scope>
</reference>
<accession>A0A336MZG4</accession>
<comment type="similarity">
    <text evidence="2 11">Belongs to the ZFPL1 family.</text>
</comment>
<proteinExistence type="inferred from homology"/>
<keyword evidence="5 11" id="KW-0479">Metal-binding</keyword>
<gene>
    <name evidence="14" type="primary">CSON006958</name>
</gene>
<evidence type="ECO:0000256" key="4">
    <source>
        <dbReference type="ARBA" id="ARBA00022692"/>
    </source>
</evidence>
<dbReference type="AlphaFoldDB" id="A0A336MZG4"/>
<dbReference type="GO" id="GO:0008270">
    <property type="term" value="F:zinc ion binding"/>
    <property type="evidence" value="ECO:0007669"/>
    <property type="project" value="UniProtKB-UniRule"/>
</dbReference>
<feature type="region of interest" description="Disordered" evidence="12">
    <location>
        <begin position="197"/>
        <end position="217"/>
    </location>
</feature>
<evidence type="ECO:0000256" key="7">
    <source>
        <dbReference type="ARBA" id="ARBA00022833"/>
    </source>
</evidence>
<evidence type="ECO:0000256" key="6">
    <source>
        <dbReference type="ARBA" id="ARBA00022771"/>
    </source>
</evidence>
<evidence type="ECO:0000256" key="11">
    <source>
        <dbReference type="RuleBase" id="RU369078"/>
    </source>
</evidence>
<dbReference type="InterPro" id="IPR039043">
    <property type="entry name" value="ZFPL1"/>
</dbReference>
<dbReference type="InterPro" id="IPR058730">
    <property type="entry name" value="U-box_ZFPL1-like"/>
</dbReference>
<keyword evidence="6 10" id="KW-0863">Zinc-finger</keyword>
<evidence type="ECO:0000256" key="3">
    <source>
        <dbReference type="ARBA" id="ARBA00013701"/>
    </source>
</evidence>
<dbReference type="InterPro" id="IPR058731">
    <property type="entry name" value="Znf-B_box_ZFPL1-like"/>
</dbReference>
<dbReference type="PANTHER" id="PTHR12981">
    <property type="entry name" value="ZINC FINGER PROTEIN-LIKE 1"/>
    <property type="match status" value="1"/>
</dbReference>
<evidence type="ECO:0000256" key="8">
    <source>
        <dbReference type="ARBA" id="ARBA00022989"/>
    </source>
</evidence>
<keyword evidence="9 11" id="KW-0472">Membrane</keyword>
<evidence type="ECO:0000259" key="13">
    <source>
        <dbReference type="PROSITE" id="PS50089"/>
    </source>
</evidence>
<evidence type="ECO:0000256" key="1">
    <source>
        <dbReference type="ARBA" id="ARBA00004167"/>
    </source>
</evidence>
<dbReference type="Pfam" id="PF25993">
    <property type="entry name" value="zf-B_box_ZFPL1"/>
    <property type="match status" value="1"/>
</dbReference>
<feature type="transmembrane region" description="Helical" evidence="11">
    <location>
        <begin position="245"/>
        <end position="265"/>
    </location>
</feature>